<dbReference type="PANTHER" id="PTHR34702:SF1">
    <property type="entry name" value="NA(+)_H(+) ANTIPORTER SUBUNIT F"/>
    <property type="match status" value="1"/>
</dbReference>
<evidence type="ECO:0000313" key="9">
    <source>
        <dbReference type="Proteomes" id="UP000702964"/>
    </source>
</evidence>
<keyword evidence="5 7" id="KW-1133">Transmembrane helix</keyword>
<dbReference type="Proteomes" id="UP000702964">
    <property type="component" value="Unassembled WGS sequence"/>
</dbReference>
<evidence type="ECO:0000256" key="2">
    <source>
        <dbReference type="ARBA" id="ARBA00022448"/>
    </source>
</evidence>
<dbReference type="Pfam" id="PF04066">
    <property type="entry name" value="MrpF_PhaF"/>
    <property type="match status" value="1"/>
</dbReference>
<dbReference type="EMBL" id="AOFI03000003">
    <property type="protein sequence ID" value="KAF4325666.1"/>
    <property type="molecule type" value="Genomic_DNA"/>
</dbReference>
<keyword evidence="2" id="KW-0813">Transport</keyword>
<dbReference type="InterPro" id="IPR007208">
    <property type="entry name" value="MrpF/PhaF-like"/>
</dbReference>
<gene>
    <name evidence="8" type="ORF">G195_000731</name>
</gene>
<evidence type="ECO:0000256" key="7">
    <source>
        <dbReference type="SAM" id="Phobius"/>
    </source>
</evidence>
<proteinExistence type="predicted"/>
<organism evidence="8 9">
    <name type="scientific">Phytophthora kernoviae 00238/432</name>
    <dbReference type="NCBI Taxonomy" id="1284355"/>
    <lineage>
        <taxon>Eukaryota</taxon>
        <taxon>Sar</taxon>
        <taxon>Stramenopiles</taxon>
        <taxon>Oomycota</taxon>
        <taxon>Peronosporomycetes</taxon>
        <taxon>Peronosporales</taxon>
        <taxon>Peronosporaceae</taxon>
        <taxon>Phytophthora</taxon>
    </lineage>
</organism>
<accession>A0A8J4SI05</accession>
<protein>
    <recommendedName>
        <fullName evidence="10">Cation:proton antiporter</fullName>
    </recommendedName>
</protein>
<comment type="caution">
    <text evidence="8">The sequence shown here is derived from an EMBL/GenBank/DDBJ whole genome shotgun (WGS) entry which is preliminary data.</text>
</comment>
<feature type="transmembrane region" description="Helical" evidence="7">
    <location>
        <begin position="7"/>
        <end position="28"/>
    </location>
</feature>
<sequence>MADRITALDTIGINVIAIVAVLSMMLHTQAYLDIILLIGILAFLSTVAFARYIERGAVFKNEGDR</sequence>
<reference evidence="8" key="1">
    <citation type="journal article" date="2015" name="Genom Data">
        <title>Draft genome sequences of Phytophthora kernoviae and Phytophthora ramorum lineage EU2 from Scotland.</title>
        <authorList>
            <person name="Sambles C."/>
            <person name="Schlenzig A."/>
            <person name="O'Neill P."/>
            <person name="Grant M."/>
            <person name="Studholme D.J."/>
        </authorList>
    </citation>
    <scope>NUCLEOTIDE SEQUENCE</scope>
    <source>
        <strain evidence="8">00238/432</strain>
    </source>
</reference>
<dbReference type="GO" id="GO:0005886">
    <property type="term" value="C:plasma membrane"/>
    <property type="evidence" value="ECO:0007669"/>
    <property type="project" value="UniProtKB-SubCell"/>
</dbReference>
<keyword evidence="4 7" id="KW-0812">Transmembrane</keyword>
<feature type="transmembrane region" description="Helical" evidence="7">
    <location>
        <begin position="34"/>
        <end position="53"/>
    </location>
</feature>
<reference evidence="8" key="2">
    <citation type="submission" date="2020-02" db="EMBL/GenBank/DDBJ databases">
        <authorList>
            <person name="Studholme D.J."/>
        </authorList>
    </citation>
    <scope>NUCLEOTIDE SEQUENCE</scope>
    <source>
        <strain evidence="8">00238/432</strain>
    </source>
</reference>
<evidence type="ECO:0008006" key="10">
    <source>
        <dbReference type="Google" id="ProtNLM"/>
    </source>
</evidence>
<evidence type="ECO:0000256" key="5">
    <source>
        <dbReference type="ARBA" id="ARBA00022989"/>
    </source>
</evidence>
<keyword evidence="3" id="KW-1003">Cell membrane</keyword>
<dbReference type="GO" id="GO:0015385">
    <property type="term" value="F:sodium:proton antiporter activity"/>
    <property type="evidence" value="ECO:0007669"/>
    <property type="project" value="TreeGrafter"/>
</dbReference>
<dbReference type="PANTHER" id="PTHR34702">
    <property type="entry name" value="NA(+)/H(+) ANTIPORTER SUBUNIT F1"/>
    <property type="match status" value="1"/>
</dbReference>
<evidence type="ECO:0000256" key="1">
    <source>
        <dbReference type="ARBA" id="ARBA00004651"/>
    </source>
</evidence>
<evidence type="ECO:0000256" key="3">
    <source>
        <dbReference type="ARBA" id="ARBA00022475"/>
    </source>
</evidence>
<evidence type="ECO:0000256" key="4">
    <source>
        <dbReference type="ARBA" id="ARBA00022692"/>
    </source>
</evidence>
<dbReference type="AlphaFoldDB" id="A0A8J4SI05"/>
<keyword evidence="6 7" id="KW-0472">Membrane</keyword>
<comment type="subcellular location">
    <subcellularLocation>
        <location evidence="1">Cell membrane</location>
        <topology evidence="1">Multi-pass membrane protein</topology>
    </subcellularLocation>
</comment>
<evidence type="ECO:0000313" key="8">
    <source>
        <dbReference type="EMBL" id="KAF4325666.1"/>
    </source>
</evidence>
<evidence type="ECO:0000256" key="6">
    <source>
        <dbReference type="ARBA" id="ARBA00023136"/>
    </source>
</evidence>
<name>A0A8J4SI05_9STRA</name>